<organism evidence="3 4">
    <name type="scientific">Platanthera guangdongensis</name>
    <dbReference type="NCBI Taxonomy" id="2320717"/>
    <lineage>
        <taxon>Eukaryota</taxon>
        <taxon>Viridiplantae</taxon>
        <taxon>Streptophyta</taxon>
        <taxon>Embryophyta</taxon>
        <taxon>Tracheophyta</taxon>
        <taxon>Spermatophyta</taxon>
        <taxon>Magnoliopsida</taxon>
        <taxon>Liliopsida</taxon>
        <taxon>Asparagales</taxon>
        <taxon>Orchidaceae</taxon>
        <taxon>Orchidoideae</taxon>
        <taxon>Orchideae</taxon>
        <taxon>Orchidinae</taxon>
        <taxon>Platanthera</taxon>
    </lineage>
</organism>
<accession>A0ABR2MXS6</accession>
<keyword evidence="2" id="KW-0472">Membrane</keyword>
<feature type="transmembrane region" description="Helical" evidence="2">
    <location>
        <begin position="230"/>
        <end position="254"/>
    </location>
</feature>
<comment type="caution">
    <text evidence="3">The sequence shown here is derived from an EMBL/GenBank/DDBJ whole genome shotgun (WGS) entry which is preliminary data.</text>
</comment>
<proteinExistence type="predicted"/>
<dbReference type="Proteomes" id="UP001412067">
    <property type="component" value="Unassembled WGS sequence"/>
</dbReference>
<feature type="compositionally biased region" description="Low complexity" evidence="1">
    <location>
        <begin position="177"/>
        <end position="188"/>
    </location>
</feature>
<evidence type="ECO:0000313" key="4">
    <source>
        <dbReference type="Proteomes" id="UP001412067"/>
    </source>
</evidence>
<reference evidence="3 4" key="1">
    <citation type="journal article" date="2022" name="Nat. Plants">
        <title>Genomes of leafy and leafless Platanthera orchids illuminate the evolution of mycoheterotrophy.</title>
        <authorList>
            <person name="Li M.H."/>
            <person name="Liu K.W."/>
            <person name="Li Z."/>
            <person name="Lu H.C."/>
            <person name="Ye Q.L."/>
            <person name="Zhang D."/>
            <person name="Wang J.Y."/>
            <person name="Li Y.F."/>
            <person name="Zhong Z.M."/>
            <person name="Liu X."/>
            <person name="Yu X."/>
            <person name="Liu D.K."/>
            <person name="Tu X.D."/>
            <person name="Liu B."/>
            <person name="Hao Y."/>
            <person name="Liao X.Y."/>
            <person name="Jiang Y.T."/>
            <person name="Sun W.H."/>
            <person name="Chen J."/>
            <person name="Chen Y.Q."/>
            <person name="Ai Y."/>
            <person name="Zhai J.W."/>
            <person name="Wu S.S."/>
            <person name="Zhou Z."/>
            <person name="Hsiao Y.Y."/>
            <person name="Wu W.L."/>
            <person name="Chen Y.Y."/>
            <person name="Lin Y.F."/>
            <person name="Hsu J.L."/>
            <person name="Li C.Y."/>
            <person name="Wang Z.W."/>
            <person name="Zhao X."/>
            <person name="Zhong W.Y."/>
            <person name="Ma X.K."/>
            <person name="Ma L."/>
            <person name="Huang J."/>
            <person name="Chen G.Z."/>
            <person name="Huang M.Z."/>
            <person name="Huang L."/>
            <person name="Peng D.H."/>
            <person name="Luo Y.B."/>
            <person name="Zou S.Q."/>
            <person name="Chen S.P."/>
            <person name="Lan S."/>
            <person name="Tsai W.C."/>
            <person name="Van de Peer Y."/>
            <person name="Liu Z.J."/>
        </authorList>
    </citation>
    <scope>NUCLEOTIDE SEQUENCE [LARGE SCALE GENOMIC DNA]</scope>
    <source>
        <strain evidence="3">Lor288</strain>
    </source>
</reference>
<feature type="region of interest" description="Disordered" evidence="1">
    <location>
        <begin position="162"/>
        <end position="188"/>
    </location>
</feature>
<sequence>MGYESVSVKRGTRTPTEGACWKVCRLVNQRGRWREEDAGDGSRLATRKTGAASAKCFFLAGQKPALGGDGAETAAQEAMALAFSSGRSFLIGKSFFPTDETLIKKPLDIFLLSCRASDSTNKEVSDAQSSGDDKLPVSKLAVVAMAAGVLVLGVVGNAEAAKSGGRVGGQAFRQSAPRSSSPRINNNSRTNIYINPGVAPPLVGGYGYGSPFYSGWGWSPFTFFAPGPSIAVGVGGGFELFAAFLVFGAIAAVIRRFKGRSEEDDDDDYEF</sequence>
<evidence type="ECO:0000313" key="3">
    <source>
        <dbReference type="EMBL" id="KAK8968226.1"/>
    </source>
</evidence>
<keyword evidence="2" id="KW-0812">Transmembrane</keyword>
<protein>
    <recommendedName>
        <fullName evidence="5">Transmembrane protein</fullName>
    </recommendedName>
</protein>
<evidence type="ECO:0000256" key="2">
    <source>
        <dbReference type="SAM" id="Phobius"/>
    </source>
</evidence>
<evidence type="ECO:0008006" key="5">
    <source>
        <dbReference type="Google" id="ProtNLM"/>
    </source>
</evidence>
<keyword evidence="4" id="KW-1185">Reference proteome</keyword>
<evidence type="ECO:0000256" key="1">
    <source>
        <dbReference type="SAM" id="MobiDB-lite"/>
    </source>
</evidence>
<dbReference type="EMBL" id="JBBWWR010000004">
    <property type="protein sequence ID" value="KAK8968226.1"/>
    <property type="molecule type" value="Genomic_DNA"/>
</dbReference>
<name>A0ABR2MXS6_9ASPA</name>
<keyword evidence="2" id="KW-1133">Transmembrane helix</keyword>
<dbReference type="PANTHER" id="PTHR37768:SF2">
    <property type="entry name" value="OS06G0694800 PROTEIN"/>
    <property type="match status" value="1"/>
</dbReference>
<gene>
    <name evidence="3" type="ORF">KSP40_PGU005626</name>
</gene>
<dbReference type="PANTHER" id="PTHR37768">
    <property type="entry name" value="OS06G0694800 PROTEIN"/>
    <property type="match status" value="1"/>
</dbReference>